<proteinExistence type="predicted"/>
<feature type="compositionally biased region" description="Basic residues" evidence="1">
    <location>
        <begin position="145"/>
        <end position="155"/>
    </location>
</feature>
<gene>
    <name evidence="2" type="ORF">GCM10023175_41240</name>
</gene>
<dbReference type="CDD" id="cd00198">
    <property type="entry name" value="vWFA"/>
    <property type="match status" value="1"/>
</dbReference>
<dbReference type="RefSeq" id="WP_345420932.1">
    <property type="nucleotide sequence ID" value="NZ_BAABGT010000060.1"/>
</dbReference>
<organism evidence="2 3">
    <name type="scientific">Pseudonocardia xishanensis</name>
    <dbReference type="NCBI Taxonomy" id="630995"/>
    <lineage>
        <taxon>Bacteria</taxon>
        <taxon>Bacillati</taxon>
        <taxon>Actinomycetota</taxon>
        <taxon>Actinomycetes</taxon>
        <taxon>Pseudonocardiales</taxon>
        <taxon>Pseudonocardiaceae</taxon>
        <taxon>Pseudonocardia</taxon>
    </lineage>
</organism>
<accession>A0ABP8RV90</accession>
<dbReference type="Gene3D" id="3.40.50.410">
    <property type="entry name" value="von Willebrand factor, type A domain"/>
    <property type="match status" value="1"/>
</dbReference>
<dbReference type="InterPro" id="IPR011195">
    <property type="entry name" value="UCP010256"/>
</dbReference>
<dbReference type="Pfam" id="PF05762">
    <property type="entry name" value="VWA_CoxE"/>
    <property type="match status" value="1"/>
</dbReference>
<dbReference type="PANTHER" id="PTHR39338">
    <property type="entry name" value="BLL5662 PROTEIN-RELATED"/>
    <property type="match status" value="1"/>
</dbReference>
<name>A0ABP8RV90_9PSEU</name>
<dbReference type="InterPro" id="IPR036465">
    <property type="entry name" value="vWFA_dom_sf"/>
</dbReference>
<feature type="region of interest" description="Disordered" evidence="1">
    <location>
        <begin position="139"/>
        <end position="164"/>
    </location>
</feature>
<comment type="caution">
    <text evidence="2">The sequence shown here is derived from an EMBL/GenBank/DDBJ whole genome shotgun (WGS) entry which is preliminary data.</text>
</comment>
<evidence type="ECO:0000313" key="2">
    <source>
        <dbReference type="EMBL" id="GAA4550700.1"/>
    </source>
</evidence>
<sequence length="381" mass="40793">MSWDQDPATLRLSAFGALLRGAGLSADTTRMIEFVRCAAALPTGDLYWAGRVTLVSRPEEIPLYDQLFEEFFAGEISPQDVERTSEFRLRLGPGAGEAGEDSSSGAVGDGLGSPIELVNTASLEGCSAAELDEIQRLTTALRRSPPSRRSRRQPQSRRGSLDLRRTIRRAYRTGGEPFVLAYRAPALRPVRTVLAIDVSGSMKRYCRSSLLFAYAGTQAGLPWRTFCFGTRTTEISNALTAPTPDAALATISADVSDLDGGTRIAEGLRGVVEGPGPSPVRGALVIIVSDGLETGKPADLAGQMQRISSLSRAVIWLNPLKSTAGYEPTAAGMKLALRWVSYFGEAHTLAALESQIPDLLDVAAHPLRWRITRSGCSAAAS</sequence>
<dbReference type="InterPro" id="IPR008912">
    <property type="entry name" value="Uncharacterised_CoxE"/>
</dbReference>
<dbReference type="SUPFAM" id="SSF53300">
    <property type="entry name" value="vWA-like"/>
    <property type="match status" value="1"/>
</dbReference>
<dbReference type="EMBL" id="BAABGT010000060">
    <property type="protein sequence ID" value="GAA4550700.1"/>
    <property type="molecule type" value="Genomic_DNA"/>
</dbReference>
<dbReference type="PIRSF" id="PIRSF010256">
    <property type="entry name" value="CoxE_vWa"/>
    <property type="match status" value="1"/>
</dbReference>
<evidence type="ECO:0000256" key="1">
    <source>
        <dbReference type="SAM" id="MobiDB-lite"/>
    </source>
</evidence>
<reference evidence="3" key="1">
    <citation type="journal article" date="2019" name="Int. J. Syst. Evol. Microbiol.">
        <title>The Global Catalogue of Microorganisms (GCM) 10K type strain sequencing project: providing services to taxonomists for standard genome sequencing and annotation.</title>
        <authorList>
            <consortium name="The Broad Institute Genomics Platform"/>
            <consortium name="The Broad Institute Genome Sequencing Center for Infectious Disease"/>
            <person name="Wu L."/>
            <person name="Ma J."/>
        </authorList>
    </citation>
    <scope>NUCLEOTIDE SEQUENCE [LARGE SCALE GENOMIC DNA]</scope>
    <source>
        <strain evidence="3">JCM 17906</strain>
    </source>
</reference>
<keyword evidence="3" id="KW-1185">Reference proteome</keyword>
<dbReference type="PANTHER" id="PTHR39338:SF6">
    <property type="entry name" value="BLL5662 PROTEIN"/>
    <property type="match status" value="1"/>
</dbReference>
<dbReference type="Proteomes" id="UP001501598">
    <property type="component" value="Unassembled WGS sequence"/>
</dbReference>
<protein>
    <submittedName>
        <fullName evidence="2">VWA domain-containing protein</fullName>
    </submittedName>
</protein>
<evidence type="ECO:0000313" key="3">
    <source>
        <dbReference type="Proteomes" id="UP001501598"/>
    </source>
</evidence>